<dbReference type="EMBL" id="ML991773">
    <property type="protein sequence ID" value="KAF2239285.1"/>
    <property type="molecule type" value="Genomic_DNA"/>
</dbReference>
<dbReference type="InterPro" id="IPR036291">
    <property type="entry name" value="NAD(P)-bd_dom_sf"/>
</dbReference>
<keyword evidence="2" id="KW-0521">NADP</keyword>
<evidence type="ECO:0000256" key="3">
    <source>
        <dbReference type="ARBA" id="ARBA00023002"/>
    </source>
</evidence>
<evidence type="ECO:0000313" key="5">
    <source>
        <dbReference type="Proteomes" id="UP000800092"/>
    </source>
</evidence>
<dbReference type="PANTHER" id="PTHR43963:SF6">
    <property type="entry name" value="CHAIN DEHYDROGENASE FAMILY PROTEIN, PUTATIVE (AFU_ORTHOLOGUE AFUA_3G15350)-RELATED"/>
    <property type="match status" value="1"/>
</dbReference>
<dbReference type="InterPro" id="IPR002347">
    <property type="entry name" value="SDR_fam"/>
</dbReference>
<dbReference type="PANTHER" id="PTHR43963">
    <property type="entry name" value="CARBONYL REDUCTASE 1-RELATED"/>
    <property type="match status" value="1"/>
</dbReference>
<dbReference type="Gene3D" id="3.40.50.720">
    <property type="entry name" value="NAD(P)-binding Rossmann-like Domain"/>
    <property type="match status" value="1"/>
</dbReference>
<dbReference type="Proteomes" id="UP000800092">
    <property type="component" value="Unassembled WGS sequence"/>
</dbReference>
<keyword evidence="5" id="KW-1185">Reference proteome</keyword>
<sequence>MTAEDMDSKRIILITGSNRGIGLAIATRLAKNSPNDHCIIGSRSRSDGEIAIAELRGTGTTASLEALQLDINDDSSIHEAIKYLTRAYGRLDILINNAAIAKTFKADPQNPEFAATYRTNYSNTYFTNVISTGLFTELMRPLLYQAAHPRVINVSSARGSLGRFS</sequence>
<evidence type="ECO:0000256" key="1">
    <source>
        <dbReference type="ARBA" id="ARBA00006484"/>
    </source>
</evidence>
<name>A0A6A6HME2_VIRVR</name>
<dbReference type="GO" id="GO:0016491">
    <property type="term" value="F:oxidoreductase activity"/>
    <property type="evidence" value="ECO:0007669"/>
    <property type="project" value="UniProtKB-KW"/>
</dbReference>
<protein>
    <submittedName>
        <fullName evidence="4">NAD(P)-binding protein</fullName>
    </submittedName>
</protein>
<dbReference type="SUPFAM" id="SSF51735">
    <property type="entry name" value="NAD(P)-binding Rossmann-fold domains"/>
    <property type="match status" value="1"/>
</dbReference>
<dbReference type="Pfam" id="PF00106">
    <property type="entry name" value="adh_short"/>
    <property type="match status" value="1"/>
</dbReference>
<organism evidence="4 5">
    <name type="scientific">Viridothelium virens</name>
    <name type="common">Speckled blister lichen</name>
    <name type="synonym">Trypethelium virens</name>
    <dbReference type="NCBI Taxonomy" id="1048519"/>
    <lineage>
        <taxon>Eukaryota</taxon>
        <taxon>Fungi</taxon>
        <taxon>Dikarya</taxon>
        <taxon>Ascomycota</taxon>
        <taxon>Pezizomycotina</taxon>
        <taxon>Dothideomycetes</taxon>
        <taxon>Dothideomycetes incertae sedis</taxon>
        <taxon>Trypetheliales</taxon>
        <taxon>Trypetheliaceae</taxon>
        <taxon>Viridothelium</taxon>
    </lineage>
</organism>
<gene>
    <name evidence="4" type="ORF">EV356DRAFT_502299</name>
</gene>
<accession>A0A6A6HME2</accession>
<proteinExistence type="inferred from homology"/>
<dbReference type="PRINTS" id="PR00081">
    <property type="entry name" value="GDHRDH"/>
</dbReference>
<keyword evidence="3" id="KW-0560">Oxidoreductase</keyword>
<evidence type="ECO:0000256" key="2">
    <source>
        <dbReference type="ARBA" id="ARBA00022857"/>
    </source>
</evidence>
<dbReference type="OrthoDB" id="191139at2759"/>
<evidence type="ECO:0000313" key="4">
    <source>
        <dbReference type="EMBL" id="KAF2239285.1"/>
    </source>
</evidence>
<dbReference type="AlphaFoldDB" id="A0A6A6HME2"/>
<reference evidence="4" key="1">
    <citation type="journal article" date="2020" name="Stud. Mycol.">
        <title>101 Dothideomycetes genomes: a test case for predicting lifestyles and emergence of pathogens.</title>
        <authorList>
            <person name="Haridas S."/>
            <person name="Albert R."/>
            <person name="Binder M."/>
            <person name="Bloem J."/>
            <person name="Labutti K."/>
            <person name="Salamov A."/>
            <person name="Andreopoulos B."/>
            <person name="Baker S."/>
            <person name="Barry K."/>
            <person name="Bills G."/>
            <person name="Bluhm B."/>
            <person name="Cannon C."/>
            <person name="Castanera R."/>
            <person name="Culley D."/>
            <person name="Daum C."/>
            <person name="Ezra D."/>
            <person name="Gonzalez J."/>
            <person name="Henrissat B."/>
            <person name="Kuo A."/>
            <person name="Liang C."/>
            <person name="Lipzen A."/>
            <person name="Lutzoni F."/>
            <person name="Magnuson J."/>
            <person name="Mondo S."/>
            <person name="Nolan M."/>
            <person name="Ohm R."/>
            <person name="Pangilinan J."/>
            <person name="Park H.-J."/>
            <person name="Ramirez L."/>
            <person name="Alfaro M."/>
            <person name="Sun H."/>
            <person name="Tritt A."/>
            <person name="Yoshinaga Y."/>
            <person name="Zwiers L.-H."/>
            <person name="Turgeon B."/>
            <person name="Goodwin S."/>
            <person name="Spatafora J."/>
            <person name="Crous P."/>
            <person name="Grigoriev I."/>
        </authorList>
    </citation>
    <scope>NUCLEOTIDE SEQUENCE</scope>
    <source>
        <strain evidence="4">Tuck. ex Michener</strain>
    </source>
</reference>
<comment type="similarity">
    <text evidence="1">Belongs to the short-chain dehydrogenases/reductases (SDR) family.</text>
</comment>